<sequence>MYFEPTSFKLKDGREAEITDIKPEYREDMINNYFSYFDEVEKGESAYGSDIGILLSYTKESYEDEVEWFNKKLKKVESDEQIARVAIVDGHPVGLIDIRKGGLGRKHIGELGIAIRKDYRGLGVGKALMEDALRLAKGWVKIATLALFEGNKSAYTLYKKLGFEEYGRLEDAMELRNKSLTEILMFKKL</sequence>
<dbReference type="InterPro" id="IPR000182">
    <property type="entry name" value="GNAT_dom"/>
</dbReference>
<evidence type="ECO:0000313" key="4">
    <source>
        <dbReference type="EMBL" id="ASI13796.1"/>
    </source>
</evidence>
<dbReference type="InterPro" id="IPR016181">
    <property type="entry name" value="Acyl_CoA_acyltransferase"/>
</dbReference>
<dbReference type="InterPro" id="IPR051556">
    <property type="entry name" value="N-term/lysine_N-AcTrnsfr"/>
</dbReference>
<keyword evidence="1 4" id="KW-0808">Transferase</keyword>
<evidence type="ECO:0000256" key="2">
    <source>
        <dbReference type="ARBA" id="ARBA00023315"/>
    </source>
</evidence>
<accession>A0A218NMW8</accession>
<evidence type="ECO:0000256" key="1">
    <source>
        <dbReference type="ARBA" id="ARBA00022679"/>
    </source>
</evidence>
<dbReference type="PANTHER" id="PTHR42919:SF8">
    <property type="entry name" value="N-ALPHA-ACETYLTRANSFERASE 50"/>
    <property type="match status" value="1"/>
</dbReference>
<dbReference type="Proteomes" id="UP000197679">
    <property type="component" value="Chromosome"/>
</dbReference>
<dbReference type="RefSeq" id="WP_088820019.1">
    <property type="nucleotide sequence ID" value="NZ_CP019964.1"/>
</dbReference>
<dbReference type="CDD" id="cd04301">
    <property type="entry name" value="NAT_SF"/>
    <property type="match status" value="1"/>
</dbReference>
<gene>
    <name evidence="4" type="ORF">Mia14_0480</name>
</gene>
<name>A0A218NMW8_9ARCH</name>
<feature type="domain" description="N-acetyltransferase" evidence="3">
    <location>
        <begin position="16"/>
        <end position="189"/>
    </location>
</feature>
<keyword evidence="2" id="KW-0012">Acyltransferase</keyword>
<dbReference type="PROSITE" id="PS51186">
    <property type="entry name" value="GNAT"/>
    <property type="match status" value="1"/>
</dbReference>
<dbReference type="KEGG" id="marh:Mia14_0480"/>
<dbReference type="OrthoDB" id="43754at2157"/>
<keyword evidence="5" id="KW-1185">Reference proteome</keyword>
<dbReference type="GeneID" id="33314035"/>
<reference evidence="4 5" key="1">
    <citation type="journal article" date="2017" name="Nat. Commun.">
        <title>'ARMAN' archaea depend on association with euryarchaeal host in culture and in situ.</title>
        <authorList>
            <person name="Golyshina O."/>
            <person name="Toshchakov S."/>
            <person name="Makarova K."/>
            <person name="Gavrilov S."/>
            <person name="Korzhenkov A."/>
            <person name="La Cono V."/>
            <person name="Arcadi E."/>
            <person name="Nechitaylo T."/>
            <person name="Ferrer M."/>
            <person name="Kublanov I."/>
            <person name="Wolf Y."/>
            <person name="Yakimov M."/>
            <person name="Golyshin P."/>
            <person name="Slesarev A."/>
            <person name="Kozyavkin S."/>
        </authorList>
    </citation>
    <scope>NUCLEOTIDE SEQUENCE [LARGE SCALE GENOMIC DNA]</scope>
    <source>
        <strain evidence="4 5">Mia14</strain>
    </source>
</reference>
<proteinExistence type="predicted"/>
<evidence type="ECO:0000259" key="3">
    <source>
        <dbReference type="PROSITE" id="PS51186"/>
    </source>
</evidence>
<dbReference type="PANTHER" id="PTHR42919">
    <property type="entry name" value="N-ALPHA-ACETYLTRANSFERASE"/>
    <property type="match status" value="1"/>
</dbReference>
<dbReference type="Gene3D" id="3.40.630.30">
    <property type="match status" value="1"/>
</dbReference>
<evidence type="ECO:0000313" key="5">
    <source>
        <dbReference type="Proteomes" id="UP000197679"/>
    </source>
</evidence>
<dbReference type="GO" id="GO:0016747">
    <property type="term" value="F:acyltransferase activity, transferring groups other than amino-acyl groups"/>
    <property type="evidence" value="ECO:0007669"/>
    <property type="project" value="InterPro"/>
</dbReference>
<dbReference type="EMBL" id="CP019964">
    <property type="protein sequence ID" value="ASI13796.1"/>
    <property type="molecule type" value="Genomic_DNA"/>
</dbReference>
<dbReference type="SUPFAM" id="SSF55729">
    <property type="entry name" value="Acyl-CoA N-acyltransferases (Nat)"/>
    <property type="match status" value="1"/>
</dbReference>
<dbReference type="Pfam" id="PF00583">
    <property type="entry name" value="Acetyltransf_1"/>
    <property type="match status" value="1"/>
</dbReference>
<protein>
    <submittedName>
        <fullName evidence="4">GNAT family N-acetyltransferase</fullName>
    </submittedName>
</protein>
<organism evidence="4 5">
    <name type="scientific">Candidatus Mancarchaeum acidiphilum</name>
    <dbReference type="NCBI Taxonomy" id="1920749"/>
    <lineage>
        <taxon>Archaea</taxon>
        <taxon>Candidatus Micrarchaeota</taxon>
        <taxon>Candidatus Mancarchaeum</taxon>
    </lineage>
</organism>
<dbReference type="AlphaFoldDB" id="A0A218NMW8"/>